<reference evidence="2" key="2">
    <citation type="submission" date="2022-01" db="EMBL/GenBank/DDBJ databases">
        <authorList>
            <person name="Yamashiro T."/>
            <person name="Shiraishi A."/>
            <person name="Satake H."/>
            <person name="Nakayama K."/>
        </authorList>
    </citation>
    <scope>NUCLEOTIDE SEQUENCE</scope>
</reference>
<feature type="region of interest" description="Disordered" evidence="1">
    <location>
        <begin position="1"/>
        <end position="21"/>
    </location>
</feature>
<reference evidence="2" key="1">
    <citation type="journal article" date="2022" name="Int. J. Mol. Sci.">
        <title>Draft Genome of Tanacetum Coccineum: Genomic Comparison of Closely Related Tanacetum-Family Plants.</title>
        <authorList>
            <person name="Yamashiro T."/>
            <person name="Shiraishi A."/>
            <person name="Nakayama K."/>
            <person name="Satake H."/>
        </authorList>
    </citation>
    <scope>NUCLEOTIDE SEQUENCE</scope>
</reference>
<feature type="region of interest" description="Disordered" evidence="1">
    <location>
        <begin position="123"/>
        <end position="146"/>
    </location>
</feature>
<keyword evidence="3" id="KW-1185">Reference proteome</keyword>
<evidence type="ECO:0000313" key="2">
    <source>
        <dbReference type="EMBL" id="GJT41067.1"/>
    </source>
</evidence>
<protein>
    <submittedName>
        <fullName evidence="2">Uncharacterized protein</fullName>
    </submittedName>
</protein>
<organism evidence="2 3">
    <name type="scientific">Tanacetum coccineum</name>
    <dbReference type="NCBI Taxonomy" id="301880"/>
    <lineage>
        <taxon>Eukaryota</taxon>
        <taxon>Viridiplantae</taxon>
        <taxon>Streptophyta</taxon>
        <taxon>Embryophyta</taxon>
        <taxon>Tracheophyta</taxon>
        <taxon>Spermatophyta</taxon>
        <taxon>Magnoliopsida</taxon>
        <taxon>eudicotyledons</taxon>
        <taxon>Gunneridae</taxon>
        <taxon>Pentapetalae</taxon>
        <taxon>asterids</taxon>
        <taxon>campanulids</taxon>
        <taxon>Asterales</taxon>
        <taxon>Asteraceae</taxon>
        <taxon>Asteroideae</taxon>
        <taxon>Anthemideae</taxon>
        <taxon>Anthemidinae</taxon>
        <taxon>Tanacetum</taxon>
    </lineage>
</organism>
<evidence type="ECO:0000313" key="3">
    <source>
        <dbReference type="Proteomes" id="UP001151760"/>
    </source>
</evidence>
<feature type="compositionally biased region" description="Polar residues" evidence="1">
    <location>
        <begin position="1"/>
        <end position="14"/>
    </location>
</feature>
<dbReference type="Proteomes" id="UP001151760">
    <property type="component" value="Unassembled WGS sequence"/>
</dbReference>
<dbReference type="EMBL" id="BQNB010015529">
    <property type="protein sequence ID" value="GJT41067.1"/>
    <property type="molecule type" value="Genomic_DNA"/>
</dbReference>
<comment type="caution">
    <text evidence="2">The sequence shown here is derived from an EMBL/GenBank/DDBJ whole genome shotgun (WGS) entry which is preliminary data.</text>
</comment>
<accession>A0ABQ5DPN6</accession>
<sequence>MMEEATTNSTQAANGSAYDGDSATFGEELDMRAATIGEDMNFDEIGFNQIQPDAHIDASLTSDPIAAKVDGSAANAPMDATEGLQISMCVESWGRISFSLALVEVCADSELKKEVGMAIPDEEGDASMLGANGHKKGSNKDNGNNYPKDDVNFINLKNSFAKLMKEDKVLDECIKEGDVGSSVNVDGKDKEENDCNKVVTEEVKDESDEDEVCMPDVMPSGGFLDGLDDYLDCYDGYEA</sequence>
<evidence type="ECO:0000256" key="1">
    <source>
        <dbReference type="SAM" id="MobiDB-lite"/>
    </source>
</evidence>
<name>A0ABQ5DPN6_9ASTR</name>
<gene>
    <name evidence="2" type="ORF">Tco_0940932</name>
</gene>
<proteinExistence type="predicted"/>